<sequence>MSGLKYYSYAGAGEWARENLGYSQAVRIGDRIECSGQGESPTADDLQNPPARGKTTYRNPGGWTFENGTLSISGDLETEIAQAFANVETALRDAGGKGWSQVYRVNSYHTALSPEVTALMTKNFKNWMPDHKPIWTEIGVKELGLPEMRVEIEVVAYDP</sequence>
<dbReference type="Pfam" id="PF01042">
    <property type="entry name" value="Ribonuc_L-PSP"/>
    <property type="match status" value="1"/>
</dbReference>
<organism evidence="2 3">
    <name type="scientific">Hapsidospora chrysogenum (strain ATCC 11550 / CBS 779.69 / DSM 880 / IAM 14645 / JCM 23072 / IMI 49137)</name>
    <name type="common">Acremonium chrysogenum</name>
    <dbReference type="NCBI Taxonomy" id="857340"/>
    <lineage>
        <taxon>Eukaryota</taxon>
        <taxon>Fungi</taxon>
        <taxon>Dikarya</taxon>
        <taxon>Ascomycota</taxon>
        <taxon>Pezizomycotina</taxon>
        <taxon>Sordariomycetes</taxon>
        <taxon>Hypocreomycetidae</taxon>
        <taxon>Hypocreales</taxon>
        <taxon>Bionectriaceae</taxon>
        <taxon>Hapsidospora</taxon>
    </lineage>
</organism>
<dbReference type="OrthoDB" id="309640at2759"/>
<dbReference type="Proteomes" id="UP000029964">
    <property type="component" value="Unassembled WGS sequence"/>
</dbReference>
<dbReference type="EMBL" id="JPKY01000055">
    <property type="protein sequence ID" value="KFH44089.1"/>
    <property type="molecule type" value="Genomic_DNA"/>
</dbReference>
<dbReference type="CDD" id="cd06152">
    <property type="entry name" value="YjgF_YER057c_UK114_like_4"/>
    <property type="match status" value="1"/>
</dbReference>
<dbReference type="AlphaFoldDB" id="A0A086T407"/>
<dbReference type="InterPro" id="IPR006175">
    <property type="entry name" value="YjgF/YER057c/UK114"/>
</dbReference>
<dbReference type="PANTHER" id="PTHR43857">
    <property type="entry name" value="BLR7761 PROTEIN"/>
    <property type="match status" value="1"/>
</dbReference>
<dbReference type="InterPro" id="IPR035959">
    <property type="entry name" value="RutC-like_sf"/>
</dbReference>
<protein>
    <recommendedName>
        <fullName evidence="4">RutC family protein-like protein</fullName>
    </recommendedName>
</protein>
<dbReference type="Gene3D" id="3.30.1330.40">
    <property type="entry name" value="RutC-like"/>
    <property type="match status" value="1"/>
</dbReference>
<dbReference type="HOGENOM" id="CLU_100715_1_1_1"/>
<proteinExistence type="predicted"/>
<gene>
    <name evidence="2" type="ORF">ACRE_051690</name>
</gene>
<comment type="caution">
    <text evidence="2">The sequence shown here is derived from an EMBL/GenBank/DDBJ whole genome shotgun (WGS) entry which is preliminary data.</text>
</comment>
<name>A0A086T407_HAPC1</name>
<accession>A0A086T407</accession>
<dbReference type="PANTHER" id="PTHR43857:SF1">
    <property type="entry name" value="YJGH FAMILY PROTEIN"/>
    <property type="match status" value="1"/>
</dbReference>
<evidence type="ECO:0000313" key="2">
    <source>
        <dbReference type="EMBL" id="KFH44089.1"/>
    </source>
</evidence>
<evidence type="ECO:0008006" key="4">
    <source>
        <dbReference type="Google" id="ProtNLM"/>
    </source>
</evidence>
<dbReference type="SUPFAM" id="SSF55298">
    <property type="entry name" value="YjgF-like"/>
    <property type="match status" value="1"/>
</dbReference>
<feature type="region of interest" description="Disordered" evidence="1">
    <location>
        <begin position="34"/>
        <end position="56"/>
    </location>
</feature>
<evidence type="ECO:0000256" key="1">
    <source>
        <dbReference type="SAM" id="MobiDB-lite"/>
    </source>
</evidence>
<evidence type="ECO:0000313" key="3">
    <source>
        <dbReference type="Proteomes" id="UP000029964"/>
    </source>
</evidence>
<dbReference type="STRING" id="857340.A0A086T407"/>
<keyword evidence="3" id="KW-1185">Reference proteome</keyword>
<reference evidence="3" key="1">
    <citation type="journal article" date="2014" name="Genome Announc.">
        <title>Genome sequence and annotation of Acremonium chrysogenum, producer of the beta-lactam antibiotic cephalosporin C.</title>
        <authorList>
            <person name="Terfehr D."/>
            <person name="Dahlmann T.A."/>
            <person name="Specht T."/>
            <person name="Zadra I."/>
            <person name="Kuernsteiner H."/>
            <person name="Kueck U."/>
        </authorList>
    </citation>
    <scope>NUCLEOTIDE SEQUENCE [LARGE SCALE GENOMIC DNA]</scope>
    <source>
        <strain evidence="3">ATCC 11550 / CBS 779.69 / DSM 880 / IAM 14645 / JCM 23072 / IMI 49137</strain>
    </source>
</reference>